<evidence type="ECO:0000313" key="3">
    <source>
        <dbReference type="Proteomes" id="UP001597186"/>
    </source>
</evidence>
<dbReference type="Pfam" id="PF12680">
    <property type="entry name" value="SnoaL_2"/>
    <property type="match status" value="1"/>
</dbReference>
<evidence type="ECO:0000259" key="1">
    <source>
        <dbReference type="Pfam" id="PF12680"/>
    </source>
</evidence>
<evidence type="ECO:0000313" key="2">
    <source>
        <dbReference type="EMBL" id="MFD1508694.1"/>
    </source>
</evidence>
<name>A0ABW4EEG8_9RHOB</name>
<proteinExistence type="predicted"/>
<comment type="caution">
    <text evidence="2">The sequence shown here is derived from an EMBL/GenBank/DDBJ whole genome shotgun (WGS) entry which is preliminary data.</text>
</comment>
<dbReference type="SUPFAM" id="SSF54427">
    <property type="entry name" value="NTF2-like"/>
    <property type="match status" value="1"/>
</dbReference>
<dbReference type="RefSeq" id="WP_379913560.1">
    <property type="nucleotide sequence ID" value="NZ_JBHUDD010000037.1"/>
</dbReference>
<organism evidence="2 3">
    <name type="scientific">Lacimonas salitolerans</name>
    <dbReference type="NCBI Taxonomy" id="1323750"/>
    <lineage>
        <taxon>Bacteria</taxon>
        <taxon>Pseudomonadati</taxon>
        <taxon>Pseudomonadota</taxon>
        <taxon>Alphaproteobacteria</taxon>
        <taxon>Rhodobacterales</taxon>
        <taxon>Paracoccaceae</taxon>
        <taxon>Lacimonas</taxon>
    </lineage>
</organism>
<feature type="domain" description="SnoaL-like" evidence="1">
    <location>
        <begin position="13"/>
        <end position="109"/>
    </location>
</feature>
<dbReference type="EMBL" id="JBHUDD010000037">
    <property type="protein sequence ID" value="MFD1508694.1"/>
    <property type="molecule type" value="Genomic_DNA"/>
</dbReference>
<dbReference type="InterPro" id="IPR037401">
    <property type="entry name" value="SnoaL-like"/>
</dbReference>
<dbReference type="InterPro" id="IPR032710">
    <property type="entry name" value="NTF2-like_dom_sf"/>
</dbReference>
<dbReference type="Gene3D" id="3.10.450.50">
    <property type="match status" value="1"/>
</dbReference>
<reference evidence="3" key="1">
    <citation type="journal article" date="2019" name="Int. J. Syst. Evol. Microbiol.">
        <title>The Global Catalogue of Microorganisms (GCM) 10K type strain sequencing project: providing services to taxonomists for standard genome sequencing and annotation.</title>
        <authorList>
            <consortium name="The Broad Institute Genomics Platform"/>
            <consortium name="The Broad Institute Genome Sequencing Center for Infectious Disease"/>
            <person name="Wu L."/>
            <person name="Ma J."/>
        </authorList>
    </citation>
    <scope>NUCLEOTIDE SEQUENCE [LARGE SCALE GENOMIC DNA]</scope>
    <source>
        <strain evidence="3">CGMCC 1.12477</strain>
    </source>
</reference>
<protein>
    <submittedName>
        <fullName evidence="2">Nuclear transport factor 2 family protein</fullName>
    </submittedName>
</protein>
<gene>
    <name evidence="2" type="ORF">ACFTOW_04685</name>
</gene>
<sequence length="151" mass="17173">MTLVERTEFLIRRVWERADAAALGQMFTSDAIIHGLEEVDMMGPAEFGAFHRMLTRQFETIRIGEVTGLEQGSLVALTFRVHAVDTVNGREVSSMAYLMARFRGDRVCEATNFLDFMTLFEQSGRLPPRTRDMCLLGNEMRLVTEARARAH</sequence>
<accession>A0ABW4EEG8</accession>
<keyword evidence="3" id="KW-1185">Reference proteome</keyword>
<dbReference type="Proteomes" id="UP001597186">
    <property type="component" value="Unassembled WGS sequence"/>
</dbReference>